<comment type="caution">
    <text evidence="3">The sequence shown here is derived from an EMBL/GenBank/DDBJ whole genome shotgun (WGS) entry which is preliminary data.</text>
</comment>
<feature type="signal peptide" evidence="2">
    <location>
        <begin position="1"/>
        <end position="28"/>
    </location>
</feature>
<evidence type="ECO:0000313" key="3">
    <source>
        <dbReference type="EMBL" id="MBN8744708.1"/>
    </source>
</evidence>
<evidence type="ECO:0000313" key="4">
    <source>
        <dbReference type="Proteomes" id="UP000664800"/>
    </source>
</evidence>
<dbReference type="AlphaFoldDB" id="A0A8I1MW89"/>
<keyword evidence="1" id="KW-1133">Transmembrane helix</keyword>
<dbReference type="NCBIfam" id="NF033919">
    <property type="entry name" value="PA2779_fam"/>
    <property type="match status" value="1"/>
</dbReference>
<keyword evidence="2" id="KW-0732">Signal</keyword>
<feature type="chain" id="PRO_5034885423" evidence="2">
    <location>
        <begin position="29"/>
        <end position="125"/>
    </location>
</feature>
<dbReference type="EMBL" id="JAFKMR010000020">
    <property type="protein sequence ID" value="MBN8744708.1"/>
    <property type="molecule type" value="Genomic_DNA"/>
</dbReference>
<evidence type="ECO:0000256" key="1">
    <source>
        <dbReference type="SAM" id="Phobius"/>
    </source>
</evidence>
<keyword evidence="1" id="KW-0472">Membrane</keyword>
<sequence>MFPSRISRQFLVAALGVSLMAAAPAARAELIGTQQLTQPQPGQDAATLAADRSTLDHFMARADVQAKLEQMGLSQEVTQQRLAALSNAEVAQLAGRINSMPAAGALGFQEMVIILLVAILVVLAL</sequence>
<reference evidence="3" key="1">
    <citation type="submission" date="2021-02" db="EMBL/GenBank/DDBJ databases">
        <title>Thiocyanate and organic carbon inputs drive convergent selection for specific autotrophic Afipia and Thiobacillus strains within complex microbiomes.</title>
        <authorList>
            <person name="Huddy R.J."/>
            <person name="Sachdeva R."/>
            <person name="Kadzinga F."/>
            <person name="Kantor R.S."/>
            <person name="Harrison S.T.L."/>
            <person name="Banfield J.F."/>
        </authorList>
    </citation>
    <scope>NUCLEOTIDE SEQUENCE</scope>
    <source>
        <strain evidence="3">SCN18_13_7_16_R3_B_64_19</strain>
    </source>
</reference>
<protein>
    <submittedName>
        <fullName evidence="3">PA2779 family protein</fullName>
    </submittedName>
</protein>
<dbReference type="RefSeq" id="WP_013123653.1">
    <property type="nucleotide sequence ID" value="NZ_JAFKMR010000020.1"/>
</dbReference>
<accession>A0A8I1MW89</accession>
<organism evidence="3 4">
    <name type="scientific">Thiomonas arsenitoxydans (strain DSM 22701 / CIP 110005 / 3As)</name>
    <dbReference type="NCBI Taxonomy" id="426114"/>
    <lineage>
        <taxon>Bacteria</taxon>
        <taxon>Pseudomonadati</taxon>
        <taxon>Pseudomonadota</taxon>
        <taxon>Betaproteobacteria</taxon>
        <taxon>Burkholderiales</taxon>
        <taxon>Thiomonas</taxon>
    </lineage>
</organism>
<evidence type="ECO:0000256" key="2">
    <source>
        <dbReference type="SAM" id="SignalP"/>
    </source>
</evidence>
<dbReference type="Pfam" id="PF20332">
    <property type="entry name" value="DUF6627"/>
    <property type="match status" value="1"/>
</dbReference>
<keyword evidence="1" id="KW-0812">Transmembrane</keyword>
<dbReference type="Proteomes" id="UP000664800">
    <property type="component" value="Unassembled WGS sequence"/>
</dbReference>
<feature type="transmembrane region" description="Helical" evidence="1">
    <location>
        <begin position="102"/>
        <end position="124"/>
    </location>
</feature>
<proteinExistence type="predicted"/>
<gene>
    <name evidence="3" type="ORF">J0I24_10430</name>
</gene>
<dbReference type="InterPro" id="IPR046735">
    <property type="entry name" value="PA2779-like"/>
</dbReference>
<name>A0A8I1MW89_THIA3</name>